<dbReference type="Gene3D" id="3.40.50.300">
    <property type="entry name" value="P-loop containing nucleotide triphosphate hydrolases"/>
    <property type="match status" value="2"/>
</dbReference>
<reference evidence="2 3" key="1">
    <citation type="journal article" date="2011" name="J. Microbiol.">
        <title>Gramella jeungdoensis sp. nov., isolated from a solar saltern in Korea.</title>
        <authorList>
            <person name="Joung Y."/>
            <person name="Kim H."/>
            <person name="Jang T."/>
            <person name="Ahn T.S."/>
            <person name="Joh K."/>
        </authorList>
    </citation>
    <scope>NUCLEOTIDE SEQUENCE [LARGE SCALE GENOMIC DNA]</scope>
    <source>
        <strain evidence="2 3">KCTC 23123</strain>
    </source>
</reference>
<sequence length="596" mass="68814">MKIKSIKIENYRGIRTAQNIQLSNFTSIVGRNDSGKSIILNAVATFLNIKDYPVTFHDFNDFGNPIIIECSFGKENILEILEAKIKTKIKKENGLDEFLIDILPNNLLTIRKTINAPKKAFDTEQILISDYDSPDFYFLYGKSDDELNQILEKYEIEIPVEGKGRNSKIEKIKYIKEYCQGNEIPTINRFIDDEYKVTSLLPDVELFVSDYGLEADTKFKSNSVSEIQLYLDEESKEEKKLDLVKKEIESEMQKEASSVKSYMKTYVSSLKSVEIKPTISWKDAIKSVDVSFQFDGDDKLIPMSHKGTGYRRLFMVARFRYLAEKKKGSNIIYLIEEPETFLHPSAQEDLINAFRDLSEENQIIISTHSPIFVGATDINSVVLCKKEEQSTYVTTTEENKIDFINEIIKELGVKPSFNLRDDFEKILFVEGKDDLEFYKKVTSELLEKNLEEKALILPVGGSSVDSFVNISYFKNNGRDLFLILDSDRGLSVKDPKKPLIQIKSAENFNDHFGKSYLLKKSNIESYFHPRALERNYRHIANGSMHFFEDDEYLNDFFRDNGINKKHNTAIFNEMSKEEWSEVIEDDLIDFLNGIIN</sequence>
<evidence type="ECO:0000313" key="3">
    <source>
        <dbReference type="Proteomes" id="UP000298517"/>
    </source>
</evidence>
<feature type="domain" description="Endonuclease GajA/Old nuclease/RecF-like AAA" evidence="1">
    <location>
        <begin position="1"/>
        <end position="373"/>
    </location>
</feature>
<evidence type="ECO:0000313" key="2">
    <source>
        <dbReference type="EMBL" id="TEW72933.1"/>
    </source>
</evidence>
<evidence type="ECO:0000259" key="1">
    <source>
        <dbReference type="Pfam" id="PF13175"/>
    </source>
</evidence>
<dbReference type="OrthoDB" id="9792800at2"/>
<proteinExistence type="predicted"/>
<accession>A0A4Y8AQ65</accession>
<name>A0A4Y8AQ65_9FLAO</name>
<dbReference type="Proteomes" id="UP000298517">
    <property type="component" value="Unassembled WGS sequence"/>
</dbReference>
<gene>
    <name evidence="2" type="ORF">E2488_12120</name>
</gene>
<dbReference type="EMBL" id="SNQI01000004">
    <property type="protein sequence ID" value="TEW72933.1"/>
    <property type="molecule type" value="Genomic_DNA"/>
</dbReference>
<comment type="caution">
    <text evidence="2">The sequence shown here is derived from an EMBL/GenBank/DDBJ whole genome shotgun (WGS) entry which is preliminary data.</text>
</comment>
<dbReference type="AlphaFoldDB" id="A0A4Y8AQ65"/>
<organism evidence="2 3">
    <name type="scientific">Gramella jeungdoensis</name>
    <dbReference type="NCBI Taxonomy" id="708091"/>
    <lineage>
        <taxon>Bacteria</taxon>
        <taxon>Pseudomonadati</taxon>
        <taxon>Bacteroidota</taxon>
        <taxon>Flavobacteriia</taxon>
        <taxon>Flavobacteriales</taxon>
        <taxon>Flavobacteriaceae</taxon>
        <taxon>Christiangramia</taxon>
    </lineage>
</organism>
<dbReference type="InterPro" id="IPR041685">
    <property type="entry name" value="AAA_GajA/Old/RecF-like"/>
</dbReference>
<dbReference type="RefSeq" id="WP_134248636.1">
    <property type="nucleotide sequence ID" value="NZ_SNQI01000004.1"/>
</dbReference>
<protein>
    <submittedName>
        <fullName evidence="2">DUF2813 domain-containing protein</fullName>
    </submittedName>
</protein>
<dbReference type="InterPro" id="IPR027417">
    <property type="entry name" value="P-loop_NTPase"/>
</dbReference>
<dbReference type="PANTHER" id="PTHR43581">
    <property type="entry name" value="ATP/GTP PHOSPHATASE"/>
    <property type="match status" value="1"/>
</dbReference>
<dbReference type="InterPro" id="IPR051396">
    <property type="entry name" value="Bact_Antivir_Def_Nuclease"/>
</dbReference>
<keyword evidence="3" id="KW-1185">Reference proteome</keyword>
<dbReference type="SUPFAM" id="SSF52540">
    <property type="entry name" value="P-loop containing nucleoside triphosphate hydrolases"/>
    <property type="match status" value="1"/>
</dbReference>
<dbReference type="PANTHER" id="PTHR43581:SF4">
    <property type="entry name" value="ATP_GTP PHOSPHATASE"/>
    <property type="match status" value="1"/>
</dbReference>
<dbReference type="Pfam" id="PF13175">
    <property type="entry name" value="AAA_15"/>
    <property type="match status" value="1"/>
</dbReference>